<dbReference type="InterPro" id="IPR011043">
    <property type="entry name" value="Gal_Oxase/kelch_b-propeller"/>
</dbReference>
<proteinExistence type="predicted"/>
<gene>
    <name evidence="1" type="ORF">C2G38_2160585</name>
</gene>
<protein>
    <submittedName>
        <fullName evidence="1">Uncharacterized protein</fullName>
    </submittedName>
</protein>
<dbReference type="InterPro" id="IPR015915">
    <property type="entry name" value="Kelch-typ_b-propeller"/>
</dbReference>
<dbReference type="AlphaFoldDB" id="A0A397W7U4"/>
<reference evidence="1 2" key="1">
    <citation type="submission" date="2018-06" db="EMBL/GenBank/DDBJ databases">
        <title>Comparative genomics reveals the genomic features of Rhizophagus irregularis, R. cerebriforme, R. diaphanum and Gigaspora rosea, and their symbiotic lifestyle signature.</title>
        <authorList>
            <person name="Morin E."/>
            <person name="San Clemente H."/>
            <person name="Chen E.C.H."/>
            <person name="De La Providencia I."/>
            <person name="Hainaut M."/>
            <person name="Kuo A."/>
            <person name="Kohler A."/>
            <person name="Murat C."/>
            <person name="Tang N."/>
            <person name="Roy S."/>
            <person name="Loubradou J."/>
            <person name="Henrissat B."/>
            <person name="Grigoriev I.V."/>
            <person name="Corradi N."/>
            <person name="Roux C."/>
            <person name="Martin F.M."/>
        </authorList>
    </citation>
    <scope>NUCLEOTIDE SEQUENCE [LARGE SCALE GENOMIC DNA]</scope>
    <source>
        <strain evidence="1 2">DAOM 194757</strain>
    </source>
</reference>
<name>A0A397W7U4_9GLOM</name>
<dbReference type="Gene3D" id="2.120.10.80">
    <property type="entry name" value="Kelch-type beta propeller"/>
    <property type="match status" value="1"/>
</dbReference>
<dbReference type="EMBL" id="QKWP01000099">
    <property type="protein sequence ID" value="RIB27396.1"/>
    <property type="molecule type" value="Genomic_DNA"/>
</dbReference>
<dbReference type="SUPFAM" id="SSF50965">
    <property type="entry name" value="Galactose oxidase, central domain"/>
    <property type="match status" value="1"/>
</dbReference>
<dbReference type="Proteomes" id="UP000266673">
    <property type="component" value="Unassembled WGS sequence"/>
</dbReference>
<organism evidence="1 2">
    <name type="scientific">Gigaspora rosea</name>
    <dbReference type="NCBI Taxonomy" id="44941"/>
    <lineage>
        <taxon>Eukaryota</taxon>
        <taxon>Fungi</taxon>
        <taxon>Fungi incertae sedis</taxon>
        <taxon>Mucoromycota</taxon>
        <taxon>Glomeromycotina</taxon>
        <taxon>Glomeromycetes</taxon>
        <taxon>Diversisporales</taxon>
        <taxon>Gigasporaceae</taxon>
        <taxon>Gigaspora</taxon>
    </lineage>
</organism>
<comment type="caution">
    <text evidence="1">The sequence shown here is derived from an EMBL/GenBank/DDBJ whole genome shotgun (WGS) entry which is preliminary data.</text>
</comment>
<accession>A0A397W7U4</accession>
<evidence type="ECO:0000313" key="2">
    <source>
        <dbReference type="Proteomes" id="UP000266673"/>
    </source>
</evidence>
<evidence type="ECO:0000313" key="1">
    <source>
        <dbReference type="EMBL" id="RIB27396.1"/>
    </source>
</evidence>
<dbReference type="OrthoDB" id="432528at2759"/>
<sequence>MNETRIELQAVIDKNGFIYNYGTNYTGVNSKSTIYNDMRIFDTNFKVWPTSFQSSQNSYVDYTATLLPNGLIVYIGGRDSTYKLSDICKACLDGVSETIPLLFHPQLCSLISTTSFTTLSI</sequence>
<keyword evidence="2" id="KW-1185">Reference proteome</keyword>